<dbReference type="InterPro" id="IPR027417">
    <property type="entry name" value="P-loop_NTPase"/>
</dbReference>
<accession>A0AAV2Z770</accession>
<dbReference type="Pfam" id="PF19263">
    <property type="entry name" value="DUF5906"/>
    <property type="match status" value="1"/>
</dbReference>
<proteinExistence type="predicted"/>
<protein>
    <recommendedName>
        <fullName evidence="2">NrS-1 polymerase-like helicase domain-containing protein</fullName>
    </recommendedName>
</protein>
<sequence length="744" mass="86355">MFMPPQSPVDTSAPTVDKPVESSSVEVSKDPIVDETNVVPLTTDDAFPEYIDCWCKASEDIDFKCVTKRDSKLHDQGYLCTIQIDNVINKKVNARRYFYFQGAQDSLRRSFAKLDKVKYCLAEELYDHRLFKLCNIIKRSWFNDTDNLWNLACMLYRKQHVSLGLMRKTYLCVLKTMTDKFNASIALKVFNDFKANNYHPKLTESQLKSIAGGTNPKAFNEWKAEYEPKEIKQTEKKKDKESTQIEFPRFNIHHKKGELPPIFDCKVSESYLDVIDLKKKVITVKRLYHFVKDNIAYILHGGNGYYLTKNKYAFGMIEYEVVRDIRQFDMMFYVSPDEEVEDDQDREDAIKVVLMEAVGHYRDDITFGRVDFVPYNAKTGVCVTKLNTFDWNSNQVFNKFNGFVHKYDPNFIVDKSKFDCFASHIKEIWSDGQDDMLQYIMKLFAWYVQRPYQKTGACVVLEGEEGCGKNIIFEVLTNHVIGKQYCLETPKIKLLTARVNAKSILTVLNEAANVNKSSHEDQEELKDCITEPTCEIERKGIDSYKVKDCNNIFIASNNSYSVKAFNRMRRFVYLVLKNDRTGDEAYFDRILEQFNNADGGIHLYHHLMSIDLNGFHPQNHAPMIRAKSEMQKSAIEKPIKWLVECVTNGTHSNVFTPSQIDITPDREEFVSINFMLNQFTKWMIEEAKDVSSYSKERFSKTLSKVLGPNHKKQNNGVRERGYELSVADLKEKIAVITRRDDLFA</sequence>
<feature type="domain" description="NrS-1 polymerase-like helicase" evidence="2">
    <location>
        <begin position="461"/>
        <end position="566"/>
    </location>
</feature>
<reference evidence="3" key="1">
    <citation type="submission" date="2022-11" db="EMBL/GenBank/DDBJ databases">
        <authorList>
            <person name="Morgan W.R."/>
            <person name="Tartar A."/>
        </authorList>
    </citation>
    <scope>NUCLEOTIDE SEQUENCE</scope>
    <source>
        <strain evidence="3">ARSEF 373</strain>
    </source>
</reference>
<reference evidence="3" key="2">
    <citation type="journal article" date="2023" name="Microbiol Resour">
        <title>Decontamination and Annotation of the Draft Genome Sequence of the Oomycete Lagenidium giganteum ARSEF 373.</title>
        <authorList>
            <person name="Morgan W.R."/>
            <person name="Tartar A."/>
        </authorList>
    </citation>
    <scope>NUCLEOTIDE SEQUENCE</scope>
    <source>
        <strain evidence="3">ARSEF 373</strain>
    </source>
</reference>
<organism evidence="3 4">
    <name type="scientific">Lagenidium giganteum</name>
    <dbReference type="NCBI Taxonomy" id="4803"/>
    <lineage>
        <taxon>Eukaryota</taxon>
        <taxon>Sar</taxon>
        <taxon>Stramenopiles</taxon>
        <taxon>Oomycota</taxon>
        <taxon>Peronosporomycetes</taxon>
        <taxon>Pythiales</taxon>
        <taxon>Pythiaceae</taxon>
    </lineage>
</organism>
<evidence type="ECO:0000256" key="1">
    <source>
        <dbReference type="SAM" id="MobiDB-lite"/>
    </source>
</evidence>
<feature type="region of interest" description="Disordered" evidence="1">
    <location>
        <begin position="1"/>
        <end position="22"/>
    </location>
</feature>
<comment type="caution">
    <text evidence="3">The sequence shown here is derived from an EMBL/GenBank/DDBJ whole genome shotgun (WGS) entry which is preliminary data.</text>
</comment>
<evidence type="ECO:0000259" key="2">
    <source>
        <dbReference type="Pfam" id="PF19263"/>
    </source>
</evidence>
<dbReference type="Proteomes" id="UP001146120">
    <property type="component" value="Unassembled WGS sequence"/>
</dbReference>
<evidence type="ECO:0000313" key="4">
    <source>
        <dbReference type="Proteomes" id="UP001146120"/>
    </source>
</evidence>
<dbReference type="EMBL" id="DAKRPA010000043">
    <property type="protein sequence ID" value="DBA01710.1"/>
    <property type="molecule type" value="Genomic_DNA"/>
</dbReference>
<gene>
    <name evidence="3" type="ORF">N0F65_010361</name>
</gene>
<name>A0AAV2Z770_9STRA</name>
<dbReference type="AlphaFoldDB" id="A0AAV2Z770"/>
<evidence type="ECO:0000313" key="3">
    <source>
        <dbReference type="EMBL" id="DBA01710.1"/>
    </source>
</evidence>
<dbReference type="InterPro" id="IPR045455">
    <property type="entry name" value="NrS-1_pol-like_helicase"/>
</dbReference>
<dbReference type="Gene3D" id="3.40.50.300">
    <property type="entry name" value="P-loop containing nucleotide triphosphate hydrolases"/>
    <property type="match status" value="1"/>
</dbReference>
<keyword evidence="4" id="KW-1185">Reference proteome</keyword>